<reference evidence="1 2" key="1">
    <citation type="submission" date="2018-06" db="EMBL/GenBank/DDBJ databases">
        <authorList>
            <consortium name="Pathogen Informatics"/>
            <person name="Doyle S."/>
        </authorList>
    </citation>
    <scope>NUCLEOTIDE SEQUENCE [LARGE SCALE GENOMIC DNA]</scope>
    <source>
        <strain evidence="1 2">NCTC13350</strain>
    </source>
</reference>
<organism evidence="1 2">
    <name type="scientific">Pannonibacter phragmitetus</name>
    <dbReference type="NCBI Taxonomy" id="121719"/>
    <lineage>
        <taxon>Bacteria</taxon>
        <taxon>Pseudomonadati</taxon>
        <taxon>Pseudomonadota</taxon>
        <taxon>Alphaproteobacteria</taxon>
        <taxon>Hyphomicrobiales</taxon>
        <taxon>Stappiaceae</taxon>
        <taxon>Pannonibacter</taxon>
    </lineage>
</organism>
<proteinExistence type="predicted"/>
<dbReference type="AlphaFoldDB" id="A0A379HJT6"/>
<protein>
    <submittedName>
        <fullName evidence="1">Uncharacterized protein</fullName>
    </submittedName>
</protein>
<sequence>MTKYELFSFVMVGLVPAICKLLTCVDPRHKAEDDDGEASGLSAIYDPLLAGRIIERRKCP</sequence>
<evidence type="ECO:0000313" key="1">
    <source>
        <dbReference type="EMBL" id="SUC82691.1"/>
    </source>
</evidence>
<evidence type="ECO:0000313" key="2">
    <source>
        <dbReference type="Proteomes" id="UP000255000"/>
    </source>
</evidence>
<dbReference type="Proteomes" id="UP000255000">
    <property type="component" value="Unassembled WGS sequence"/>
</dbReference>
<dbReference type="EMBL" id="UGSK01000002">
    <property type="protein sequence ID" value="SUC82691.1"/>
    <property type="molecule type" value="Genomic_DNA"/>
</dbReference>
<gene>
    <name evidence="1" type="ORF">NCTC13350_04184</name>
</gene>
<accession>A0A379HJT6</accession>
<name>A0A379HJT6_9HYPH</name>